<evidence type="ECO:0000256" key="6">
    <source>
        <dbReference type="ARBA" id="ARBA00022771"/>
    </source>
</evidence>
<dbReference type="SMART" id="SM00356">
    <property type="entry name" value="ZnF_C3H1"/>
    <property type="match status" value="3"/>
</dbReference>
<feature type="compositionally biased region" description="Basic and acidic residues" evidence="10">
    <location>
        <begin position="147"/>
        <end position="176"/>
    </location>
</feature>
<feature type="compositionally biased region" description="Basic and acidic residues" evidence="10">
    <location>
        <begin position="527"/>
        <end position="560"/>
    </location>
</feature>
<evidence type="ECO:0000256" key="5">
    <source>
        <dbReference type="ARBA" id="ARBA00022737"/>
    </source>
</evidence>
<evidence type="ECO:0000256" key="3">
    <source>
        <dbReference type="ARBA" id="ARBA00015071"/>
    </source>
</evidence>
<keyword evidence="5" id="KW-0677">Repeat</keyword>
<dbReference type="OrthoDB" id="5589010at2759"/>
<evidence type="ECO:0000259" key="11">
    <source>
        <dbReference type="PROSITE" id="PS50103"/>
    </source>
</evidence>
<dbReference type="Gene3D" id="4.10.1000.30">
    <property type="match status" value="2"/>
</dbReference>
<feature type="region of interest" description="Disordered" evidence="10">
    <location>
        <begin position="630"/>
        <end position="656"/>
    </location>
</feature>
<feature type="region of interest" description="Disordered" evidence="10">
    <location>
        <begin position="251"/>
        <end position="495"/>
    </location>
</feature>
<comment type="caution">
    <text evidence="12">The sequence shown here is derived from an EMBL/GenBank/DDBJ whole genome shotgun (WGS) entry which is preliminary data.</text>
</comment>
<dbReference type="PROSITE" id="PS50103">
    <property type="entry name" value="ZF_C3H1"/>
    <property type="match status" value="1"/>
</dbReference>
<feature type="compositionally biased region" description="Basic and acidic residues" evidence="10">
    <location>
        <begin position="397"/>
        <end position="426"/>
    </location>
</feature>
<evidence type="ECO:0000313" key="13">
    <source>
        <dbReference type="Proteomes" id="UP000283509"/>
    </source>
</evidence>
<feature type="compositionally biased region" description="Basic and acidic residues" evidence="10">
    <location>
        <begin position="184"/>
        <end position="199"/>
    </location>
</feature>
<keyword evidence="4 9" id="KW-0479">Metal-binding</keyword>
<gene>
    <name evidence="12" type="ORF">C7M84_001395</name>
</gene>
<dbReference type="EMBL" id="QCYY01001178">
    <property type="protein sequence ID" value="ROT79877.1"/>
    <property type="molecule type" value="Genomic_DNA"/>
</dbReference>
<dbReference type="GO" id="GO:0043488">
    <property type="term" value="P:regulation of mRNA stability"/>
    <property type="evidence" value="ECO:0007669"/>
    <property type="project" value="InterPro"/>
</dbReference>
<evidence type="ECO:0000256" key="1">
    <source>
        <dbReference type="ARBA" id="ARBA00004123"/>
    </source>
</evidence>
<keyword evidence="7 9" id="KW-0862">Zinc</keyword>
<feature type="region of interest" description="Disordered" evidence="10">
    <location>
        <begin position="511"/>
        <end position="598"/>
    </location>
</feature>
<dbReference type="PANTHER" id="PTHR14738:SF29">
    <property type="entry name" value="ZINC FINGER CCCH DOMAIN-CONTAINING PROTEIN 14"/>
    <property type="match status" value="1"/>
</dbReference>
<dbReference type="InterPro" id="IPR000571">
    <property type="entry name" value="Znf_CCCH"/>
</dbReference>
<evidence type="ECO:0000256" key="10">
    <source>
        <dbReference type="SAM" id="MobiDB-lite"/>
    </source>
</evidence>
<reference evidence="12 13" key="2">
    <citation type="submission" date="2019-01" db="EMBL/GenBank/DDBJ databases">
        <title>The decoding of complex shrimp genome reveals the adaptation for benthos swimmer, frequently molting mechanism and breeding impact on genome.</title>
        <authorList>
            <person name="Sun Y."/>
            <person name="Gao Y."/>
            <person name="Yu Y."/>
        </authorList>
    </citation>
    <scope>NUCLEOTIDE SEQUENCE [LARGE SCALE GENOMIC DNA]</scope>
    <source>
        <tissue evidence="12">Muscle</tissue>
    </source>
</reference>
<protein>
    <recommendedName>
        <fullName evidence="3">Zinc finger CCCH domain-containing protein 14</fullName>
    </recommendedName>
</protein>
<dbReference type="STRING" id="6689.A0A423TTT5"/>
<dbReference type="Gene3D" id="1.20.1390.10">
    <property type="entry name" value="PWI domain"/>
    <property type="match status" value="1"/>
</dbReference>
<feature type="compositionally biased region" description="Acidic residues" evidence="10">
    <location>
        <begin position="630"/>
        <end position="647"/>
    </location>
</feature>
<proteinExistence type="inferred from homology"/>
<evidence type="ECO:0000256" key="2">
    <source>
        <dbReference type="ARBA" id="ARBA00008423"/>
    </source>
</evidence>
<feature type="compositionally biased region" description="Basic and acidic residues" evidence="10">
    <location>
        <begin position="274"/>
        <end position="300"/>
    </location>
</feature>
<dbReference type="FunFam" id="4.10.1000.30:FF:000001">
    <property type="entry name" value="Zinc finger CCCH domain-containing protein 14"/>
    <property type="match status" value="1"/>
</dbReference>
<comment type="similarity">
    <text evidence="2">Belongs to the ZC3H14 family.</text>
</comment>
<feature type="domain" description="C3H1-type" evidence="11">
    <location>
        <begin position="762"/>
        <end position="787"/>
    </location>
</feature>
<feature type="zinc finger region" description="C3H1-type" evidence="9">
    <location>
        <begin position="762"/>
        <end position="787"/>
    </location>
</feature>
<sequence length="927" mass="103227">MEGVGSEVSLKIRSAIKAKLVELGTYVDEELPDYIMVLVANKKTKDQMDDDLSLFLGHNTERFTSWLHHVLQKLNAAALLQVTTPQTDDTKKKDEEEKRKEREEEKKRERDEEKKRDKAEEGKRTKDEEKRKLKEKEKGERKRKSSEKKDDKKEKKLKKSESPESQDKLVKEKKSVVEPVKATRAKEVSKEKENKERVRITAPQDEPALEKSQATVTSTVGTIGGKTLKKIKPQLRGKVSSADIFHELGLELEEEPAPRKTRIDQKQKNAAAKPEVRAEVKAEAKVESKVELKTKTKSKAEPSNPPARLSAKERLGTSVAPKTEQPKEKVSVLDRLGSSTSGGRRVINLREESSFPPRPEPSSTTASSGMARAVSSAITSAQRSVCVLPSSTSSSGKKLEARVRPLMSKHIESRNESSSRDREGGQSREVSSRSTSREVPSRATSTRVVSAVGAVLKRPHSQVDSDDEGYDPKKPQLSGMASKVEVTPRPRRPGAIQANTALILRAMADAHKSVNRPSRNLPTKAEPTPKKQKGELFTRGYREREQARQKDLPTEGELRVRKIAITVPNATRKESEEQQRDEEDKEEMMPGITSSSDALVKEEAMEDVAQQEEVCDEMVPEVPYGMEEVEEVEVEEEVVDEGIEEDQPLPGSEPPQPVVPHVAGRENTKFIVTLEGVDTDVFEMRDDPPDIRSRLGARPIRSDSLEEVEEYIEEVEEWEEEETSSDMTRGGSLPGVGLLAGVKPRLKSAISVSSGQDGGGGSKFEERCRYWPACKAGDSCQYHHPTLPCISFPSCKFGDKCLYIHPNCIYDAACTRRGCPYTHASSRSLALTTAAVSIKHKIPPSRPSKIKCKYFPKCTNMSCPFLHPKACFYGMSCTQASCPFTHPDVTMRSKLKWIAPKSTTQVSTASAPTDLIKIQNKEKTVKE</sequence>
<dbReference type="GO" id="GO:0005634">
    <property type="term" value="C:nucleus"/>
    <property type="evidence" value="ECO:0007669"/>
    <property type="project" value="UniProtKB-SubCell"/>
</dbReference>
<name>A0A423TTT5_PENVA</name>
<dbReference type="PANTHER" id="PTHR14738">
    <property type="entry name" value="ZINC FINGER CCCH DOMAIN-CONTAINING PROTEIN 14"/>
    <property type="match status" value="1"/>
</dbReference>
<comment type="subcellular location">
    <subcellularLocation>
        <location evidence="1">Nucleus</location>
    </subcellularLocation>
</comment>
<dbReference type="AlphaFoldDB" id="A0A423TTT5"/>
<feature type="compositionally biased region" description="Basic and acidic residues" evidence="10">
    <location>
        <begin position="256"/>
        <end position="267"/>
    </location>
</feature>
<accession>A0A423TTT5</accession>
<keyword evidence="8" id="KW-0539">Nucleus</keyword>
<dbReference type="InterPro" id="IPR040366">
    <property type="entry name" value="Nab2/ZC3H14"/>
</dbReference>
<feature type="region of interest" description="Disordered" evidence="10">
    <location>
        <begin position="85"/>
        <end position="217"/>
    </location>
</feature>
<organism evidence="12 13">
    <name type="scientific">Penaeus vannamei</name>
    <name type="common">Whiteleg shrimp</name>
    <name type="synonym">Litopenaeus vannamei</name>
    <dbReference type="NCBI Taxonomy" id="6689"/>
    <lineage>
        <taxon>Eukaryota</taxon>
        <taxon>Metazoa</taxon>
        <taxon>Ecdysozoa</taxon>
        <taxon>Arthropoda</taxon>
        <taxon>Crustacea</taxon>
        <taxon>Multicrustacea</taxon>
        <taxon>Malacostraca</taxon>
        <taxon>Eumalacostraca</taxon>
        <taxon>Eucarida</taxon>
        <taxon>Decapoda</taxon>
        <taxon>Dendrobranchiata</taxon>
        <taxon>Penaeoidea</taxon>
        <taxon>Penaeidae</taxon>
        <taxon>Penaeus</taxon>
    </lineage>
</organism>
<evidence type="ECO:0000313" key="12">
    <source>
        <dbReference type="EMBL" id="ROT79877.1"/>
    </source>
</evidence>
<dbReference type="Pfam" id="PF14608">
    <property type="entry name" value="zf-CCCH_2"/>
    <property type="match status" value="5"/>
</dbReference>
<dbReference type="GO" id="GO:0008270">
    <property type="term" value="F:zinc ion binding"/>
    <property type="evidence" value="ECO:0007669"/>
    <property type="project" value="UniProtKB-KW"/>
</dbReference>
<dbReference type="Proteomes" id="UP000283509">
    <property type="component" value="Unassembled WGS sequence"/>
</dbReference>
<evidence type="ECO:0000256" key="9">
    <source>
        <dbReference type="PROSITE-ProRule" id="PRU00723"/>
    </source>
</evidence>
<evidence type="ECO:0000256" key="4">
    <source>
        <dbReference type="ARBA" id="ARBA00022723"/>
    </source>
</evidence>
<reference evidence="12 13" key="1">
    <citation type="submission" date="2018-04" db="EMBL/GenBank/DDBJ databases">
        <authorList>
            <person name="Zhang X."/>
            <person name="Yuan J."/>
            <person name="Li F."/>
            <person name="Xiang J."/>
        </authorList>
    </citation>
    <scope>NUCLEOTIDE SEQUENCE [LARGE SCALE GENOMIC DNA]</scope>
    <source>
        <tissue evidence="12">Muscle</tissue>
    </source>
</reference>
<keyword evidence="6 9" id="KW-0863">Zinc-finger</keyword>
<feature type="compositionally biased region" description="Basic and acidic residues" evidence="10">
    <location>
        <begin position="88"/>
        <end position="140"/>
    </location>
</feature>
<dbReference type="GO" id="GO:0005737">
    <property type="term" value="C:cytoplasm"/>
    <property type="evidence" value="ECO:0007669"/>
    <property type="project" value="TreeGrafter"/>
</dbReference>
<evidence type="ECO:0000256" key="7">
    <source>
        <dbReference type="ARBA" id="ARBA00022833"/>
    </source>
</evidence>
<keyword evidence="13" id="KW-1185">Reference proteome</keyword>
<dbReference type="GO" id="GO:0008143">
    <property type="term" value="F:poly(A) binding"/>
    <property type="evidence" value="ECO:0007669"/>
    <property type="project" value="InterPro"/>
</dbReference>
<evidence type="ECO:0000256" key="8">
    <source>
        <dbReference type="ARBA" id="ARBA00023242"/>
    </source>
</evidence>